<accession>A0A840WAF0</accession>
<protein>
    <submittedName>
        <fullName evidence="1">Uncharacterized protein</fullName>
    </submittedName>
</protein>
<reference evidence="1 2" key="1">
    <citation type="submission" date="2020-08" db="EMBL/GenBank/DDBJ databases">
        <title>Sequencing the genomes of 1000 actinobacteria strains.</title>
        <authorList>
            <person name="Klenk H.-P."/>
        </authorList>
    </citation>
    <scope>NUCLEOTIDE SEQUENCE [LARGE SCALE GENOMIC DNA]</scope>
    <source>
        <strain evidence="1 2">DSM 44598</strain>
    </source>
</reference>
<proteinExistence type="predicted"/>
<evidence type="ECO:0000313" key="2">
    <source>
        <dbReference type="Proteomes" id="UP000579647"/>
    </source>
</evidence>
<dbReference type="AlphaFoldDB" id="A0A840WAF0"/>
<organism evidence="1 2">
    <name type="scientific">Nocardiopsis metallicus</name>
    <dbReference type="NCBI Taxonomy" id="179819"/>
    <lineage>
        <taxon>Bacteria</taxon>
        <taxon>Bacillati</taxon>
        <taxon>Actinomycetota</taxon>
        <taxon>Actinomycetes</taxon>
        <taxon>Streptosporangiales</taxon>
        <taxon>Nocardiopsidaceae</taxon>
        <taxon>Nocardiopsis</taxon>
    </lineage>
</organism>
<dbReference type="Proteomes" id="UP000579647">
    <property type="component" value="Unassembled WGS sequence"/>
</dbReference>
<keyword evidence="2" id="KW-1185">Reference proteome</keyword>
<dbReference type="RefSeq" id="WP_184366433.1">
    <property type="nucleotide sequence ID" value="NZ_BAAAKM010000073.1"/>
</dbReference>
<evidence type="ECO:0000313" key="1">
    <source>
        <dbReference type="EMBL" id="MBB5493124.1"/>
    </source>
</evidence>
<dbReference type="EMBL" id="JACHDO010000001">
    <property type="protein sequence ID" value="MBB5493124.1"/>
    <property type="molecule type" value="Genomic_DNA"/>
</dbReference>
<gene>
    <name evidence="1" type="ORF">HNR07_004261</name>
</gene>
<sequence>MSATVCGWWTFTVAGFHAEALCALPYGHEEDHQAPNGDVLAFPANAERIGSMCADHDAEDSGTLCTRAPIHAGTHHNAVGYVWGDEAEEVRTAEEAAKAA</sequence>
<comment type="caution">
    <text evidence="1">The sequence shown here is derived from an EMBL/GenBank/DDBJ whole genome shotgun (WGS) entry which is preliminary data.</text>
</comment>
<name>A0A840WAF0_9ACTN</name>